<dbReference type="Pfam" id="PF07992">
    <property type="entry name" value="Pyr_redox_2"/>
    <property type="match status" value="1"/>
</dbReference>
<comment type="catalytic activity">
    <reaction evidence="9">
        <text>ubiquinone-10 + hydrogen sulfide + sulfite + 2 H(+) = ubiquinol-10 + thiosulfate</text>
        <dbReference type="Rhea" id="RHEA:38359"/>
        <dbReference type="ChEBI" id="CHEBI:15378"/>
        <dbReference type="ChEBI" id="CHEBI:17359"/>
        <dbReference type="ChEBI" id="CHEBI:29919"/>
        <dbReference type="ChEBI" id="CHEBI:33542"/>
        <dbReference type="ChEBI" id="CHEBI:46245"/>
        <dbReference type="ChEBI" id="CHEBI:64183"/>
    </reaction>
    <physiologicalReaction direction="left-to-right" evidence="9">
        <dbReference type="Rhea" id="RHEA:38360"/>
    </physiologicalReaction>
</comment>
<evidence type="ECO:0000256" key="6">
    <source>
        <dbReference type="ARBA" id="ARBA00022946"/>
    </source>
</evidence>
<reference evidence="20" key="1">
    <citation type="journal article" date="2020" name="PLoS Negl. Trop. Dis.">
        <title>High-quality nuclear genome for Sarcoptes scabiei-A critical resource for a neglected parasite.</title>
        <authorList>
            <person name="Korhonen P.K."/>
            <person name="Gasser R.B."/>
            <person name="Ma G."/>
            <person name="Wang T."/>
            <person name="Stroehlein A.J."/>
            <person name="Young N.D."/>
            <person name="Ang C.S."/>
            <person name="Fernando D.D."/>
            <person name="Lu H.C."/>
            <person name="Taylor S."/>
            <person name="Reynolds S.L."/>
            <person name="Mofiz E."/>
            <person name="Najaraj S.H."/>
            <person name="Gowda H."/>
            <person name="Madugundu A."/>
            <person name="Renuse S."/>
            <person name="Holt D."/>
            <person name="Pandey A."/>
            <person name="Papenfuss A.T."/>
            <person name="Fischer K."/>
        </authorList>
    </citation>
    <scope>NUCLEOTIDE SEQUENCE [LARGE SCALE GENOMIC DNA]</scope>
</reference>
<keyword evidence="20" id="KW-1185">Reference proteome</keyword>
<evidence type="ECO:0000256" key="7">
    <source>
        <dbReference type="ARBA" id="ARBA00023002"/>
    </source>
</evidence>
<dbReference type="InterPro" id="IPR015904">
    <property type="entry name" value="Sulphide_quinone_reductase"/>
</dbReference>
<feature type="domain" description="FAD/NAD(P)-binding" evidence="17">
    <location>
        <begin position="37"/>
        <end position="155"/>
    </location>
</feature>
<evidence type="ECO:0000256" key="14">
    <source>
        <dbReference type="ARBA" id="ARBA00066447"/>
    </source>
</evidence>
<dbReference type="Proteomes" id="UP000070412">
    <property type="component" value="Unassembled WGS sequence"/>
</dbReference>
<dbReference type="PANTHER" id="PTHR10632:SF2">
    <property type="entry name" value="SULFIDE:QUINONE OXIDOREDUCTASE, MITOCHONDRIAL"/>
    <property type="match status" value="1"/>
</dbReference>
<evidence type="ECO:0000256" key="2">
    <source>
        <dbReference type="ARBA" id="ARBA00004173"/>
    </source>
</evidence>
<dbReference type="GO" id="GO:0071949">
    <property type="term" value="F:FAD binding"/>
    <property type="evidence" value="ECO:0007669"/>
    <property type="project" value="TreeGrafter"/>
</dbReference>
<dbReference type="InterPro" id="IPR036188">
    <property type="entry name" value="FAD/NAD-bd_sf"/>
</dbReference>
<comment type="similarity">
    <text evidence="13">Belongs to the SQRD family.</text>
</comment>
<evidence type="ECO:0000259" key="17">
    <source>
        <dbReference type="Pfam" id="PF07992"/>
    </source>
</evidence>
<protein>
    <recommendedName>
        <fullName evidence="15">Sulfide:quinone oxidoreductase, mitochondrial</fullName>
        <ecNumber evidence="14">1.8.5.8</ecNumber>
    </recommendedName>
    <alternativeName>
        <fullName evidence="16">Sulfide quinone oxidoreductase</fullName>
    </alternativeName>
</protein>
<dbReference type="InterPro" id="IPR023753">
    <property type="entry name" value="FAD/NAD-binding_dom"/>
</dbReference>
<keyword evidence="4" id="KW-0874">Quinone</keyword>
<comment type="catalytic activity">
    <reaction evidence="10">
        <text>ubiquinone-10 + hydrogen sulfide + glutathione + H(+) = S-sulfanylglutathione + ubiquinol-10</text>
        <dbReference type="Rhea" id="RHEA:62608"/>
        <dbReference type="ChEBI" id="CHEBI:15378"/>
        <dbReference type="ChEBI" id="CHEBI:29919"/>
        <dbReference type="ChEBI" id="CHEBI:46245"/>
        <dbReference type="ChEBI" id="CHEBI:57925"/>
        <dbReference type="ChEBI" id="CHEBI:58905"/>
        <dbReference type="ChEBI" id="CHEBI:64183"/>
    </reaction>
    <physiologicalReaction direction="left-to-right" evidence="10">
        <dbReference type="Rhea" id="RHEA:62609"/>
    </physiologicalReaction>
</comment>
<evidence type="ECO:0000256" key="13">
    <source>
        <dbReference type="ARBA" id="ARBA00060891"/>
    </source>
</evidence>
<name>A0A834RGR8_SARSC</name>
<evidence type="ECO:0000256" key="9">
    <source>
        <dbReference type="ARBA" id="ARBA00051038"/>
    </source>
</evidence>
<dbReference type="AlphaFoldDB" id="A0A834RGR8"/>
<dbReference type="FunFam" id="3.50.50.60:FF:000034">
    <property type="entry name" value="sulfide:quinone oxidoreductase, mitochondrial"/>
    <property type="match status" value="1"/>
</dbReference>
<keyword evidence="7" id="KW-0560">Oxidoreductase</keyword>
<evidence type="ECO:0000313" key="19">
    <source>
        <dbReference type="EnsemblMetazoa" id="KAF7495307.1"/>
    </source>
</evidence>
<keyword evidence="5" id="KW-0274">FAD</keyword>
<evidence type="ECO:0000256" key="16">
    <source>
        <dbReference type="ARBA" id="ARBA00082958"/>
    </source>
</evidence>
<comment type="subcellular location">
    <subcellularLocation>
        <location evidence="2">Mitochondrion</location>
    </subcellularLocation>
</comment>
<reference evidence="19" key="3">
    <citation type="submission" date="2022-06" db="UniProtKB">
        <authorList>
            <consortium name="EnsemblMetazoa"/>
        </authorList>
    </citation>
    <scope>IDENTIFICATION</scope>
</reference>
<keyword evidence="8" id="KW-0496">Mitochondrion</keyword>
<proteinExistence type="inferred from homology"/>
<evidence type="ECO:0000256" key="4">
    <source>
        <dbReference type="ARBA" id="ARBA00022719"/>
    </source>
</evidence>
<dbReference type="OrthoDB" id="5376590at2759"/>
<dbReference type="Gene3D" id="3.50.50.60">
    <property type="entry name" value="FAD/NAD(P)-binding domain"/>
    <property type="match status" value="2"/>
</dbReference>
<dbReference type="EC" id="1.8.5.8" evidence="14"/>
<comment type="function">
    <text evidence="12">Catalyzes the oxidation of hydrogen sulfide with the help of a quinone, such as ubiquinone-10, giving rise to thiosulfate and ultimately to sulfane (molecular sulfur) atoms. Requires an additional electron acceptor; can use sulfite, sulfide or cyanide (in vitro). It is believed the in vivo electron acceptor is glutathione.</text>
</comment>
<reference evidence="18" key="2">
    <citation type="submission" date="2020-01" db="EMBL/GenBank/DDBJ databases">
        <authorList>
            <person name="Korhonen P.K.K."/>
            <person name="Guangxu M.G."/>
            <person name="Wang T.W."/>
            <person name="Stroehlein A.J.S."/>
            <person name="Young N.D."/>
            <person name="Ang C.-S.A."/>
            <person name="Fernando D.W.F."/>
            <person name="Lu H.L."/>
            <person name="Taylor S.T."/>
            <person name="Ehtesham M.E.M."/>
            <person name="Najaraj S.H.N."/>
            <person name="Harsha G.H.G."/>
            <person name="Madugundu A.M."/>
            <person name="Renuse S.R."/>
            <person name="Holt D.H."/>
            <person name="Pandey A.P."/>
            <person name="Papenfuss A.P."/>
            <person name="Gasser R.B.G."/>
            <person name="Fischer K.F."/>
        </authorList>
    </citation>
    <scope>NUCLEOTIDE SEQUENCE</scope>
    <source>
        <strain evidence="18">SSS_KF_BRIS2020</strain>
    </source>
</reference>
<keyword evidence="6" id="KW-0809">Transit peptide</keyword>
<keyword evidence="3" id="KW-0285">Flavoprotein</keyword>
<evidence type="ECO:0000313" key="20">
    <source>
        <dbReference type="Proteomes" id="UP000070412"/>
    </source>
</evidence>
<dbReference type="GO" id="GO:0106436">
    <property type="term" value="F:glutathione-dependent sulfide quinone oxidoreductase activity"/>
    <property type="evidence" value="ECO:0007669"/>
    <property type="project" value="UniProtKB-EC"/>
</dbReference>
<dbReference type="EMBL" id="WVUK01000048">
    <property type="protein sequence ID" value="KAF7495307.1"/>
    <property type="molecule type" value="Genomic_DNA"/>
</dbReference>
<dbReference type="PANTHER" id="PTHR10632">
    <property type="entry name" value="SULFIDE:QUINONE OXIDOREDUCTASE"/>
    <property type="match status" value="1"/>
</dbReference>
<dbReference type="GO" id="GO:0070221">
    <property type="term" value="P:sulfide oxidation, using sulfide:quinone oxidoreductase"/>
    <property type="evidence" value="ECO:0007669"/>
    <property type="project" value="TreeGrafter"/>
</dbReference>
<evidence type="ECO:0000256" key="10">
    <source>
        <dbReference type="ARBA" id="ARBA00052810"/>
    </source>
</evidence>
<sequence length="460" mass="51681">MNSLRSRIFSKKLPKFHQIKYQFYASKPIDIPKNSYELVVIGGGAGGLSTAARLKRYFKVIKKSPQSIAIIEPSDTHYYQPLWTLVGAGIKDLNQSRRSMSDLMPKGVDWIKESCSGIDPTNNRVTLSGASGSIQYKYLVVAAGIQIDWDKIEGLSEALKLDDSGVCSNYSAETVLKTWTTLEQFKGGHAVFTFPNTPIKCAGAPQKIMYLTDAYLTKKGIRSKTKISYHTSLPVLFGVPHYAKELRKICEARDLNLNYRSNLVRIDPKKKLAFFSNLEEPQQEPIQVPYDMLHVAPPMSAAKFLSPLSTDTSNGFVAVNPQTLQHITYRNVFALGDCSSVPTAKTAAAIASQNYILAANLMELIQYDSEPDRIGKINFPLKYLGYTSCPIVTGHNKCIMAEFDYQLNPMETFPLKQSKERRTMYYVKKDILPFIYWNGLVKGIWAGPSTFRKIMRLGFQ</sequence>
<dbReference type="SUPFAM" id="SSF51905">
    <property type="entry name" value="FAD/NAD(P)-binding domain"/>
    <property type="match status" value="2"/>
</dbReference>
<evidence type="ECO:0000256" key="3">
    <source>
        <dbReference type="ARBA" id="ARBA00022630"/>
    </source>
</evidence>
<gene>
    <name evidence="18" type="ORF">SSS_1859</name>
</gene>
<evidence type="ECO:0000256" key="8">
    <source>
        <dbReference type="ARBA" id="ARBA00023128"/>
    </source>
</evidence>
<dbReference type="GO" id="GO:0048038">
    <property type="term" value="F:quinone binding"/>
    <property type="evidence" value="ECO:0007669"/>
    <property type="project" value="UniProtKB-KW"/>
</dbReference>
<evidence type="ECO:0000256" key="1">
    <source>
        <dbReference type="ARBA" id="ARBA00001974"/>
    </source>
</evidence>
<accession>A0A834RGR8</accession>
<comment type="catalytic activity">
    <reaction evidence="11">
        <text>a quinone + hydrogen sulfide + glutathione + H(+) = S-sulfanylglutathione + a quinol</text>
        <dbReference type="Rhea" id="RHEA:55156"/>
        <dbReference type="ChEBI" id="CHEBI:15378"/>
        <dbReference type="ChEBI" id="CHEBI:24646"/>
        <dbReference type="ChEBI" id="CHEBI:29919"/>
        <dbReference type="ChEBI" id="CHEBI:57925"/>
        <dbReference type="ChEBI" id="CHEBI:58905"/>
        <dbReference type="ChEBI" id="CHEBI:132124"/>
        <dbReference type="EC" id="1.8.5.8"/>
    </reaction>
    <physiologicalReaction direction="left-to-right" evidence="11">
        <dbReference type="Rhea" id="RHEA:55157"/>
    </physiologicalReaction>
</comment>
<evidence type="ECO:0000256" key="11">
    <source>
        <dbReference type="ARBA" id="ARBA00052986"/>
    </source>
</evidence>
<dbReference type="EnsemblMetazoa" id="SSS_1859s_mrna">
    <property type="protein sequence ID" value="KAF7495307.1"/>
    <property type="gene ID" value="SSS_1859"/>
</dbReference>
<dbReference type="GO" id="GO:0005739">
    <property type="term" value="C:mitochondrion"/>
    <property type="evidence" value="ECO:0007669"/>
    <property type="project" value="UniProtKB-SubCell"/>
</dbReference>
<comment type="cofactor">
    <cofactor evidence="1">
        <name>FAD</name>
        <dbReference type="ChEBI" id="CHEBI:57692"/>
    </cofactor>
</comment>
<organism evidence="18">
    <name type="scientific">Sarcoptes scabiei</name>
    <name type="common">Itch mite</name>
    <name type="synonym">Acarus scabiei</name>
    <dbReference type="NCBI Taxonomy" id="52283"/>
    <lineage>
        <taxon>Eukaryota</taxon>
        <taxon>Metazoa</taxon>
        <taxon>Ecdysozoa</taxon>
        <taxon>Arthropoda</taxon>
        <taxon>Chelicerata</taxon>
        <taxon>Arachnida</taxon>
        <taxon>Acari</taxon>
        <taxon>Acariformes</taxon>
        <taxon>Sarcoptiformes</taxon>
        <taxon>Astigmata</taxon>
        <taxon>Psoroptidia</taxon>
        <taxon>Sarcoptoidea</taxon>
        <taxon>Sarcoptidae</taxon>
        <taxon>Sarcoptinae</taxon>
        <taxon>Sarcoptes</taxon>
    </lineage>
</organism>
<evidence type="ECO:0000256" key="5">
    <source>
        <dbReference type="ARBA" id="ARBA00022827"/>
    </source>
</evidence>
<evidence type="ECO:0000313" key="18">
    <source>
        <dbReference type="EMBL" id="KAF7495307.1"/>
    </source>
</evidence>
<dbReference type="GO" id="GO:0070224">
    <property type="term" value="F:sulfide:quinone oxidoreductase activity"/>
    <property type="evidence" value="ECO:0007669"/>
    <property type="project" value="TreeGrafter"/>
</dbReference>
<evidence type="ECO:0000256" key="15">
    <source>
        <dbReference type="ARBA" id="ARBA00070160"/>
    </source>
</evidence>
<evidence type="ECO:0000256" key="12">
    <source>
        <dbReference type="ARBA" id="ARBA00059167"/>
    </source>
</evidence>